<feature type="region of interest" description="Disordered" evidence="1">
    <location>
        <begin position="80"/>
        <end position="111"/>
    </location>
</feature>
<reference evidence="2 3" key="1">
    <citation type="submission" date="2018-08" db="EMBL/GenBank/DDBJ databases">
        <title>A genome reference for cultivated species of the human gut microbiota.</title>
        <authorList>
            <person name="Zou Y."/>
            <person name="Xue W."/>
            <person name="Luo G."/>
        </authorList>
    </citation>
    <scope>NUCLEOTIDE SEQUENCE [LARGE SCALE GENOMIC DNA]</scope>
    <source>
        <strain evidence="2 3">AF14-49</strain>
    </source>
</reference>
<sequence>MKNFLIILFALIILGCKNEVSHTDLEKRGNTYYKIGETKPYTGTVYIKEGKTKTYEAEYKDGQATGKSTGRYQNGNLRWKKEQEHEPGARFAPNGKPISNEEYNEKYTQVD</sequence>
<protein>
    <submittedName>
        <fullName evidence="2">Uncharacterized protein</fullName>
    </submittedName>
</protein>
<dbReference type="EMBL" id="QRZA01000004">
    <property type="protein sequence ID" value="RGV35384.1"/>
    <property type="molecule type" value="Genomic_DNA"/>
</dbReference>
<proteinExistence type="predicted"/>
<accession>A0A412X3V4</accession>
<evidence type="ECO:0000313" key="2">
    <source>
        <dbReference type="EMBL" id="RGV35384.1"/>
    </source>
</evidence>
<name>A0A412X3V4_9BACT</name>
<gene>
    <name evidence="2" type="ORF">DWW18_04735</name>
</gene>
<dbReference type="RefSeq" id="WP_118259024.1">
    <property type="nucleotide sequence ID" value="NZ_CALBWO010000040.1"/>
</dbReference>
<dbReference type="Proteomes" id="UP000283589">
    <property type="component" value="Unassembled WGS sequence"/>
</dbReference>
<dbReference type="SUPFAM" id="SSF82185">
    <property type="entry name" value="Histone H3 K4-specific methyltransferase SET7/9 N-terminal domain"/>
    <property type="match status" value="1"/>
</dbReference>
<comment type="caution">
    <text evidence="2">The sequence shown here is derived from an EMBL/GenBank/DDBJ whole genome shotgun (WGS) entry which is preliminary data.</text>
</comment>
<organism evidence="2 3">
    <name type="scientific">Butyricimonas virosa</name>
    <dbReference type="NCBI Taxonomy" id="544645"/>
    <lineage>
        <taxon>Bacteria</taxon>
        <taxon>Pseudomonadati</taxon>
        <taxon>Bacteroidota</taxon>
        <taxon>Bacteroidia</taxon>
        <taxon>Bacteroidales</taxon>
        <taxon>Odoribacteraceae</taxon>
        <taxon>Butyricimonas</taxon>
    </lineage>
</organism>
<dbReference type="AlphaFoldDB" id="A0A412X3V4"/>
<evidence type="ECO:0000256" key="1">
    <source>
        <dbReference type="SAM" id="MobiDB-lite"/>
    </source>
</evidence>
<evidence type="ECO:0000313" key="3">
    <source>
        <dbReference type="Proteomes" id="UP000283589"/>
    </source>
</evidence>
<dbReference type="PROSITE" id="PS51257">
    <property type="entry name" value="PROKAR_LIPOPROTEIN"/>
    <property type="match status" value="1"/>
</dbReference>